<keyword evidence="4 6" id="KW-1133">Transmembrane helix</keyword>
<evidence type="ECO:0000256" key="5">
    <source>
        <dbReference type="ARBA" id="ARBA00023136"/>
    </source>
</evidence>
<feature type="transmembrane region" description="Helical" evidence="6">
    <location>
        <begin position="36"/>
        <end position="58"/>
    </location>
</feature>
<dbReference type="PANTHER" id="PTHR43124:SF3">
    <property type="entry name" value="CHLORAMPHENICOL EFFLUX PUMP RV0191"/>
    <property type="match status" value="1"/>
</dbReference>
<name>A0A3E0DKQ0_9GAMM</name>
<evidence type="ECO:0000313" key="9">
    <source>
        <dbReference type="Proteomes" id="UP000256542"/>
    </source>
</evidence>
<dbReference type="InterPro" id="IPR005829">
    <property type="entry name" value="Sugar_transporter_CS"/>
</dbReference>
<protein>
    <submittedName>
        <fullName evidence="8">Putative MFS family arabinose efflux permease</fullName>
    </submittedName>
</protein>
<feature type="transmembrane region" description="Helical" evidence="6">
    <location>
        <begin position="7"/>
        <end position="30"/>
    </location>
</feature>
<keyword evidence="2" id="KW-1003">Cell membrane</keyword>
<sequence length="386" mass="41507">MKPLSSLGSFTLLCISCLTIMVGAVVAPGLSDISQALGVADNASLLVTIPALGVVLFAPISGRLIDRFGAYYCTLIALFLYGALGLSGQWLSGPTAVFANRIILGATVAVIMAGGTTLISQFYSGHARLTMIAKQGMAIELGGVIFLFVGGFLATVGWNLPFLLYLMAWVFLAMLITLVPNNKPLHNEPESAPTPTTKSTSEPLRWVYISACVAMVLFFTSIIVLPLSMEGSGYSADQVGMFLAFISLVAVVTAHFLPKINLRWKDKGTLGFAFAFYALSHIAFYFGEALPMLLLGGVFAGIGFGLSIPLFNHITIEKSDPRERGKNLSYLAMSVFLGQFLTSFMELFAADLRSVYLVAAVLSVLYFICVLNVFKEPQAQPKMNSL</sequence>
<evidence type="ECO:0000256" key="3">
    <source>
        <dbReference type="ARBA" id="ARBA00022692"/>
    </source>
</evidence>
<reference evidence="8 9" key="1">
    <citation type="submission" date="2018-08" db="EMBL/GenBank/DDBJ databases">
        <title>Genomic Encyclopedia of Type Strains, Phase III (KMG-III): the genomes of soil and plant-associated and newly described type strains.</title>
        <authorList>
            <person name="Whitman W."/>
        </authorList>
    </citation>
    <scope>NUCLEOTIDE SEQUENCE [LARGE SCALE GENOMIC DNA]</scope>
    <source>
        <strain evidence="8 9">CECT 7375</strain>
    </source>
</reference>
<organism evidence="8 9">
    <name type="scientific">Marinomonas pollencensis</name>
    <dbReference type="NCBI Taxonomy" id="491954"/>
    <lineage>
        <taxon>Bacteria</taxon>
        <taxon>Pseudomonadati</taxon>
        <taxon>Pseudomonadota</taxon>
        <taxon>Gammaproteobacteria</taxon>
        <taxon>Oceanospirillales</taxon>
        <taxon>Oceanospirillaceae</taxon>
        <taxon>Marinomonas</taxon>
    </lineage>
</organism>
<dbReference type="InterPro" id="IPR020846">
    <property type="entry name" value="MFS_dom"/>
</dbReference>
<feature type="transmembrane region" description="Helical" evidence="6">
    <location>
        <begin position="136"/>
        <end position="156"/>
    </location>
</feature>
<dbReference type="GO" id="GO:0005886">
    <property type="term" value="C:plasma membrane"/>
    <property type="evidence" value="ECO:0007669"/>
    <property type="project" value="UniProtKB-SubCell"/>
</dbReference>
<feature type="transmembrane region" description="Helical" evidence="6">
    <location>
        <begin position="269"/>
        <end position="287"/>
    </location>
</feature>
<dbReference type="CDD" id="cd17473">
    <property type="entry name" value="MFS_arabinose_efflux_permease_like"/>
    <property type="match status" value="1"/>
</dbReference>
<feature type="transmembrane region" description="Helical" evidence="6">
    <location>
        <begin position="355"/>
        <end position="374"/>
    </location>
</feature>
<comment type="subcellular location">
    <subcellularLocation>
        <location evidence="1">Cell membrane</location>
        <topology evidence="1">Multi-pass membrane protein</topology>
    </subcellularLocation>
</comment>
<evidence type="ECO:0000256" key="4">
    <source>
        <dbReference type="ARBA" id="ARBA00022989"/>
    </source>
</evidence>
<evidence type="ECO:0000256" key="6">
    <source>
        <dbReference type="SAM" id="Phobius"/>
    </source>
</evidence>
<dbReference type="SUPFAM" id="SSF103473">
    <property type="entry name" value="MFS general substrate transporter"/>
    <property type="match status" value="1"/>
</dbReference>
<dbReference type="GO" id="GO:0022857">
    <property type="term" value="F:transmembrane transporter activity"/>
    <property type="evidence" value="ECO:0007669"/>
    <property type="project" value="InterPro"/>
</dbReference>
<dbReference type="PROSITE" id="PS00217">
    <property type="entry name" value="SUGAR_TRANSPORT_2"/>
    <property type="match status" value="1"/>
</dbReference>
<dbReference type="AlphaFoldDB" id="A0A3E0DKQ0"/>
<dbReference type="PROSITE" id="PS50850">
    <property type="entry name" value="MFS"/>
    <property type="match status" value="1"/>
</dbReference>
<evidence type="ECO:0000313" key="8">
    <source>
        <dbReference type="EMBL" id="REG83213.1"/>
    </source>
</evidence>
<evidence type="ECO:0000256" key="1">
    <source>
        <dbReference type="ARBA" id="ARBA00004651"/>
    </source>
</evidence>
<comment type="caution">
    <text evidence="8">The sequence shown here is derived from an EMBL/GenBank/DDBJ whole genome shotgun (WGS) entry which is preliminary data.</text>
</comment>
<feature type="transmembrane region" description="Helical" evidence="6">
    <location>
        <begin position="162"/>
        <end position="179"/>
    </location>
</feature>
<proteinExistence type="predicted"/>
<feature type="transmembrane region" description="Helical" evidence="6">
    <location>
        <begin position="239"/>
        <end position="257"/>
    </location>
</feature>
<feature type="transmembrane region" description="Helical" evidence="6">
    <location>
        <begin position="102"/>
        <end position="124"/>
    </location>
</feature>
<feature type="transmembrane region" description="Helical" evidence="6">
    <location>
        <begin position="328"/>
        <end position="349"/>
    </location>
</feature>
<keyword evidence="9" id="KW-1185">Reference proteome</keyword>
<dbReference type="InterPro" id="IPR036259">
    <property type="entry name" value="MFS_trans_sf"/>
</dbReference>
<dbReference type="Gene3D" id="1.20.1250.20">
    <property type="entry name" value="MFS general substrate transporter like domains"/>
    <property type="match status" value="1"/>
</dbReference>
<evidence type="ECO:0000256" key="2">
    <source>
        <dbReference type="ARBA" id="ARBA00022475"/>
    </source>
</evidence>
<feature type="transmembrane region" description="Helical" evidence="6">
    <location>
        <begin position="206"/>
        <end position="227"/>
    </location>
</feature>
<accession>A0A3E0DKQ0</accession>
<dbReference type="EMBL" id="QUNG01000006">
    <property type="protein sequence ID" value="REG83213.1"/>
    <property type="molecule type" value="Genomic_DNA"/>
</dbReference>
<keyword evidence="5 6" id="KW-0472">Membrane</keyword>
<dbReference type="PANTHER" id="PTHR43124">
    <property type="entry name" value="PURINE EFFLUX PUMP PBUE"/>
    <property type="match status" value="1"/>
</dbReference>
<keyword evidence="3 6" id="KW-0812">Transmembrane</keyword>
<dbReference type="InterPro" id="IPR011701">
    <property type="entry name" value="MFS"/>
</dbReference>
<evidence type="ECO:0000259" key="7">
    <source>
        <dbReference type="PROSITE" id="PS50850"/>
    </source>
</evidence>
<gene>
    <name evidence="8" type="ORF">DFP81_10673</name>
</gene>
<feature type="domain" description="Major facilitator superfamily (MFS) profile" evidence="7">
    <location>
        <begin position="1"/>
        <end position="378"/>
    </location>
</feature>
<feature type="transmembrane region" description="Helical" evidence="6">
    <location>
        <begin position="70"/>
        <end position="90"/>
    </location>
</feature>
<dbReference type="RefSeq" id="WP_115897698.1">
    <property type="nucleotide sequence ID" value="NZ_QUNG01000006.1"/>
</dbReference>
<dbReference type="OrthoDB" id="8708623at2"/>
<dbReference type="InterPro" id="IPR050189">
    <property type="entry name" value="MFS_Efflux_Transporters"/>
</dbReference>
<feature type="transmembrane region" description="Helical" evidence="6">
    <location>
        <begin position="293"/>
        <end position="316"/>
    </location>
</feature>
<dbReference type="Pfam" id="PF07690">
    <property type="entry name" value="MFS_1"/>
    <property type="match status" value="1"/>
</dbReference>
<dbReference type="Proteomes" id="UP000256542">
    <property type="component" value="Unassembled WGS sequence"/>
</dbReference>